<comment type="subcellular location">
    <subcellularLocation>
        <location evidence="1">Secreted</location>
    </subcellularLocation>
</comment>
<dbReference type="SMART" id="SM00708">
    <property type="entry name" value="PhBP"/>
    <property type="match status" value="1"/>
</dbReference>
<evidence type="ECO:0000256" key="7">
    <source>
        <dbReference type="SAM" id="SignalP"/>
    </source>
</evidence>
<dbReference type="CDD" id="cd23992">
    <property type="entry name" value="PBP_GOBP"/>
    <property type="match status" value="1"/>
</dbReference>
<dbReference type="FunFam" id="1.10.238.20:FF:000001">
    <property type="entry name" value="General odorant-binding protein lush"/>
    <property type="match status" value="1"/>
</dbReference>
<evidence type="ECO:0000256" key="4">
    <source>
        <dbReference type="ARBA" id="ARBA00022729"/>
    </source>
</evidence>
<dbReference type="GO" id="GO:0005549">
    <property type="term" value="F:odorant binding"/>
    <property type="evidence" value="ECO:0007669"/>
    <property type="project" value="InterPro"/>
</dbReference>
<evidence type="ECO:0000256" key="3">
    <source>
        <dbReference type="ARBA" id="ARBA00022525"/>
    </source>
</evidence>
<dbReference type="PRINTS" id="PR00485">
    <property type="entry name" value="MEALWORMBTLB"/>
</dbReference>
<dbReference type="GO" id="GO:0007608">
    <property type="term" value="P:sensory perception of smell"/>
    <property type="evidence" value="ECO:0007669"/>
    <property type="project" value="TreeGrafter"/>
</dbReference>
<dbReference type="Gene3D" id="1.10.238.20">
    <property type="entry name" value="Pheromone/general odorant binding protein domain"/>
    <property type="match status" value="1"/>
</dbReference>
<feature type="chain" id="PRO_5013198427" evidence="7">
    <location>
        <begin position="16"/>
        <end position="130"/>
    </location>
</feature>
<evidence type="ECO:0000256" key="5">
    <source>
        <dbReference type="ARBA" id="ARBA00023180"/>
    </source>
</evidence>
<keyword evidence="4 7" id="KW-0732">Signal</keyword>
<dbReference type="InterPro" id="IPR036728">
    <property type="entry name" value="PBP_GOBP_sf"/>
</dbReference>
<feature type="signal peptide" evidence="7">
    <location>
        <begin position="1"/>
        <end position="15"/>
    </location>
</feature>
<dbReference type="SUPFAM" id="SSF47565">
    <property type="entry name" value="Insect pheromone/odorant-binding proteins"/>
    <property type="match status" value="1"/>
</dbReference>
<dbReference type="GO" id="GO:0005615">
    <property type="term" value="C:extracellular space"/>
    <property type="evidence" value="ECO:0007669"/>
    <property type="project" value="TreeGrafter"/>
</dbReference>
<organism evidence="8">
    <name type="scientific">Colaphellus bowringi</name>
    <dbReference type="NCBI Taxonomy" id="561076"/>
    <lineage>
        <taxon>Eukaryota</taxon>
        <taxon>Metazoa</taxon>
        <taxon>Ecdysozoa</taxon>
        <taxon>Arthropoda</taxon>
        <taxon>Hexapoda</taxon>
        <taxon>Insecta</taxon>
        <taxon>Pterygota</taxon>
        <taxon>Neoptera</taxon>
        <taxon>Endopterygota</taxon>
        <taxon>Coleoptera</taxon>
        <taxon>Polyphaga</taxon>
        <taxon>Cucujiformia</taxon>
        <taxon>Chrysomeloidea</taxon>
        <taxon>Chrysomelidae</taxon>
        <taxon>Chrysomelinae</taxon>
        <taxon>Chrysomelini</taxon>
        <taxon>Colaphellus</taxon>
    </lineage>
</organism>
<comment type="similarity">
    <text evidence="2">Belongs to the PBP/GOBP family.</text>
</comment>
<proteinExistence type="evidence at transcript level"/>
<dbReference type="PANTHER" id="PTHR11857">
    <property type="entry name" value="ODORANT BINDING PROTEIN-RELATED"/>
    <property type="match status" value="1"/>
</dbReference>
<protein>
    <submittedName>
        <fullName evidence="8">Odorant binding protein 20</fullName>
    </submittedName>
</protein>
<evidence type="ECO:0000256" key="1">
    <source>
        <dbReference type="ARBA" id="ARBA00004613"/>
    </source>
</evidence>
<dbReference type="Pfam" id="PF01395">
    <property type="entry name" value="PBP_GOBP"/>
    <property type="match status" value="1"/>
</dbReference>
<reference evidence="8" key="2">
    <citation type="submission" date="2015-08" db="EMBL/GenBank/DDBJ databases">
        <authorList>
            <person name="Babu N.S."/>
            <person name="Beckwith C.J."/>
            <person name="Beseler K.G."/>
            <person name="Brison A."/>
            <person name="Carone J.V."/>
            <person name="Caskin T.P."/>
            <person name="Diamond M."/>
            <person name="Durham M.E."/>
            <person name="Foxe J.M."/>
            <person name="Go M."/>
            <person name="Henderson B.A."/>
            <person name="Jones I.B."/>
            <person name="McGettigan J.A."/>
            <person name="Micheletti S.J."/>
            <person name="Nasrallah M.E."/>
            <person name="Ortiz D."/>
            <person name="Piller C.R."/>
            <person name="Privatt S.R."/>
            <person name="Schneider S.L."/>
            <person name="Sharp S."/>
            <person name="Smith T.C."/>
            <person name="Stanton J.D."/>
            <person name="Ullery H.E."/>
            <person name="Wilson R.J."/>
            <person name="Serrano M.G."/>
            <person name="Buck G."/>
            <person name="Lee V."/>
            <person name="Wang Y."/>
            <person name="Carvalho R."/>
            <person name="Voegtly L."/>
            <person name="Shi R."/>
            <person name="Duckworth R."/>
            <person name="Johnson A."/>
            <person name="Loviza R."/>
            <person name="Walstead R."/>
            <person name="Shah Z."/>
            <person name="Kiflezghi M."/>
            <person name="Wade K."/>
            <person name="Ball S.L."/>
            <person name="Bradley K.W."/>
            <person name="Asai D.J."/>
            <person name="Bowman C.A."/>
            <person name="Russell D.A."/>
            <person name="Pope W.H."/>
            <person name="Jacobs-Sera D."/>
            <person name="Hendrix R.W."/>
            <person name="Hatfull G.F."/>
        </authorList>
    </citation>
    <scope>NUCLEOTIDE SEQUENCE</scope>
</reference>
<dbReference type="InterPro" id="IPR006170">
    <property type="entry name" value="PBP/GOBP"/>
</dbReference>
<reference evidence="8" key="1">
    <citation type="journal article" date="2015" name="BMC Genomics">
        <title>Candidate chemosensory genes identified in Colaphellus bowringi by antennal transcriptome analysis.</title>
        <authorList>
            <person name="Li X.M."/>
            <person name="Zhu X.Y."/>
            <person name="Wang Z.Q."/>
            <person name="Wang Y."/>
            <person name="He P."/>
            <person name="Chen G."/>
            <person name="Sun L."/>
            <person name="Deng D.G."/>
            <person name="Zhang Y.N."/>
        </authorList>
    </citation>
    <scope>NUCLEOTIDE SEQUENCE</scope>
</reference>
<keyword evidence="5" id="KW-0325">Glycoprotein</keyword>
<dbReference type="PANTHER" id="PTHR11857:SF43">
    <property type="entry name" value="GEO07291P1-RELATED"/>
    <property type="match status" value="1"/>
</dbReference>
<name>A0A0S3J2I5_9CUCU</name>
<evidence type="ECO:0000256" key="2">
    <source>
        <dbReference type="ARBA" id="ARBA00008098"/>
    </source>
</evidence>
<evidence type="ECO:0000313" key="8">
    <source>
        <dbReference type="EMBL" id="ALR72508.1"/>
    </source>
</evidence>
<evidence type="ECO:0000256" key="6">
    <source>
        <dbReference type="ARBA" id="ARBA00056866"/>
    </source>
</evidence>
<sequence>MFSLLVLGFLCGVSALTEEQQQIMESLHAECISQTGATEDMIVNARNGDFSEDNKLKCYMKCVFEELGVLDDDGKVDIDGILAMLPDEYKDVATTVFNKCGTQAGTDVCDAIFQTHKCYYAANSEHYFLP</sequence>
<dbReference type="AlphaFoldDB" id="A0A0S3J2I5"/>
<dbReference type="EMBL" id="KT381502">
    <property type="protein sequence ID" value="ALR72508.1"/>
    <property type="molecule type" value="mRNA"/>
</dbReference>
<accession>A0A0S3J2I5</accession>
<keyword evidence="3" id="KW-0964">Secreted</keyword>
<comment type="function">
    <text evidence="6">May be a carrier protein for lipids.</text>
</comment>